<dbReference type="PANTHER" id="PTHR43025">
    <property type="entry name" value="MONOGALACTOSYLDIACYLGLYCEROL SYNTHASE"/>
    <property type="match status" value="1"/>
</dbReference>
<dbReference type="SUPFAM" id="SSF53756">
    <property type="entry name" value="UDP-Glycosyltransferase/glycogen phosphorylase"/>
    <property type="match status" value="1"/>
</dbReference>
<comment type="caution">
    <text evidence="5">The sequence shown here is derived from an EMBL/GenBank/DDBJ whole genome shotgun (WGS) entry which is preliminary data.</text>
</comment>
<evidence type="ECO:0000259" key="4">
    <source>
        <dbReference type="Pfam" id="PF06925"/>
    </source>
</evidence>
<name>A0A813J6R4_POLGL</name>
<feature type="domain" description="Diacylglycerol glucosyltransferase N-terminal" evidence="4">
    <location>
        <begin position="125"/>
        <end position="182"/>
    </location>
</feature>
<evidence type="ECO:0000256" key="1">
    <source>
        <dbReference type="ARBA" id="ARBA00006962"/>
    </source>
</evidence>
<evidence type="ECO:0000313" key="6">
    <source>
        <dbReference type="Proteomes" id="UP000626109"/>
    </source>
</evidence>
<reference evidence="5" key="1">
    <citation type="submission" date="2021-02" db="EMBL/GenBank/DDBJ databases">
        <authorList>
            <person name="Dougan E. K."/>
            <person name="Rhodes N."/>
            <person name="Thang M."/>
            <person name="Chan C."/>
        </authorList>
    </citation>
    <scope>NUCLEOTIDE SEQUENCE</scope>
</reference>
<evidence type="ECO:0000256" key="3">
    <source>
        <dbReference type="ARBA" id="ARBA00022679"/>
    </source>
</evidence>
<keyword evidence="3" id="KW-0808">Transferase</keyword>
<evidence type="ECO:0000313" key="5">
    <source>
        <dbReference type="EMBL" id="CAE8666390.1"/>
    </source>
</evidence>
<keyword evidence="2" id="KW-0328">Glycosyltransferase</keyword>
<dbReference type="PANTHER" id="PTHR43025:SF3">
    <property type="entry name" value="MONOGALACTOSYLDIACYLGLYCEROL SYNTHASE 1, CHLOROPLASTIC"/>
    <property type="match status" value="1"/>
</dbReference>
<gene>
    <name evidence="5" type="ORF">PGLA2088_LOCUS16243</name>
</gene>
<protein>
    <recommendedName>
        <fullName evidence="4">Diacylglycerol glucosyltransferase N-terminal domain-containing protein</fullName>
    </recommendedName>
</protein>
<feature type="non-terminal residue" evidence="5">
    <location>
        <position position="299"/>
    </location>
</feature>
<evidence type="ECO:0000256" key="2">
    <source>
        <dbReference type="ARBA" id="ARBA00022676"/>
    </source>
</evidence>
<dbReference type="AlphaFoldDB" id="A0A813J6R4"/>
<organism evidence="5 6">
    <name type="scientific">Polarella glacialis</name>
    <name type="common">Dinoflagellate</name>
    <dbReference type="NCBI Taxonomy" id="89957"/>
    <lineage>
        <taxon>Eukaryota</taxon>
        <taxon>Sar</taxon>
        <taxon>Alveolata</taxon>
        <taxon>Dinophyceae</taxon>
        <taxon>Suessiales</taxon>
        <taxon>Suessiaceae</taxon>
        <taxon>Polarella</taxon>
    </lineage>
</organism>
<dbReference type="InterPro" id="IPR009695">
    <property type="entry name" value="Diacylglyc_glucosyltr_N"/>
</dbReference>
<sequence length="299" mass="33627">MALEAALRKQYGSQVSVQLVDFIRLATPWPWNASPEAYQALGQFPSVYKRVWDHDQSSETWHDTSTFSMIWTFCRESILTFLVDAVGSGVDLIISVHPLIHHLVLEGLGEIFEGQNRGRKHGGRQKVLAVPVVTVVTDLGSAHLSWFDPRVHMLFVPSKEILDLALKYNVPRKKIHLCGLPVREGFWSAIRPELGVRNRLQEQLGLRPTDRPEVILLMGGGEGFGKLVDVATAIGNRLSRLGFGQMVVVCGRNEEVRKELTQRTWPARREGEWTFTPVILGFVSNIDEYMTAADCLVTK</sequence>
<dbReference type="Proteomes" id="UP000626109">
    <property type="component" value="Unassembled WGS sequence"/>
</dbReference>
<feature type="domain" description="Diacylglycerol glucosyltransferase N-terminal" evidence="4">
    <location>
        <begin position="2"/>
        <end position="104"/>
    </location>
</feature>
<dbReference type="GO" id="GO:0009247">
    <property type="term" value="P:glycolipid biosynthetic process"/>
    <property type="evidence" value="ECO:0007669"/>
    <property type="project" value="InterPro"/>
</dbReference>
<dbReference type="GO" id="GO:0016758">
    <property type="term" value="F:hexosyltransferase activity"/>
    <property type="evidence" value="ECO:0007669"/>
    <property type="project" value="InterPro"/>
</dbReference>
<proteinExistence type="inferred from homology"/>
<dbReference type="EMBL" id="CAJNNW010020521">
    <property type="protein sequence ID" value="CAE8666390.1"/>
    <property type="molecule type" value="Genomic_DNA"/>
</dbReference>
<dbReference type="Pfam" id="PF06925">
    <property type="entry name" value="MGDG_synth"/>
    <property type="match status" value="2"/>
</dbReference>
<accession>A0A813J6R4</accession>
<dbReference type="InterPro" id="IPR050519">
    <property type="entry name" value="Glycosyltransf_28_UgtP"/>
</dbReference>
<dbReference type="GO" id="GO:0016020">
    <property type="term" value="C:membrane"/>
    <property type="evidence" value="ECO:0007669"/>
    <property type="project" value="GOC"/>
</dbReference>
<comment type="similarity">
    <text evidence="1">Belongs to the glycosyltransferase 28 family.</text>
</comment>
<dbReference type="Gene3D" id="3.40.50.2000">
    <property type="entry name" value="Glycogen Phosphorylase B"/>
    <property type="match status" value="1"/>
</dbReference>